<keyword evidence="1" id="KW-0472">Membrane</keyword>
<dbReference type="AlphaFoldDB" id="A0A4R9JUS2"/>
<organism evidence="3 4">
    <name type="scientific">Leptospira kemamanensis</name>
    <dbReference type="NCBI Taxonomy" id="2484942"/>
    <lineage>
        <taxon>Bacteria</taxon>
        <taxon>Pseudomonadati</taxon>
        <taxon>Spirochaetota</taxon>
        <taxon>Spirochaetia</taxon>
        <taxon>Leptospirales</taxon>
        <taxon>Leptospiraceae</taxon>
        <taxon>Leptospira</taxon>
    </lineage>
</organism>
<dbReference type="Pfam" id="PF10646">
    <property type="entry name" value="Germane"/>
    <property type="match status" value="1"/>
</dbReference>
<comment type="caution">
    <text evidence="3">The sequence shown here is derived from an EMBL/GenBank/DDBJ whole genome shotgun (WGS) entry which is preliminary data.</text>
</comment>
<keyword evidence="4" id="KW-1185">Reference proteome</keyword>
<keyword evidence="1" id="KW-1133">Transmembrane helix</keyword>
<dbReference type="OrthoDB" id="345085at2"/>
<reference evidence="3" key="1">
    <citation type="journal article" date="2019" name="PLoS Negl. Trop. Dis.">
        <title>Revisiting the worldwide diversity of Leptospira species in the environment.</title>
        <authorList>
            <person name="Vincent A.T."/>
            <person name="Schiettekatte O."/>
            <person name="Bourhy P."/>
            <person name="Veyrier F.J."/>
            <person name="Picardeau M."/>
        </authorList>
    </citation>
    <scope>NUCLEOTIDE SEQUENCE [LARGE SCALE GENOMIC DNA]</scope>
    <source>
        <strain evidence="3">201702454</strain>
    </source>
</reference>
<evidence type="ECO:0000256" key="1">
    <source>
        <dbReference type="SAM" id="Phobius"/>
    </source>
</evidence>
<dbReference type="InterPro" id="IPR019606">
    <property type="entry name" value="GerMN"/>
</dbReference>
<evidence type="ECO:0000313" key="4">
    <source>
        <dbReference type="Proteomes" id="UP000297609"/>
    </source>
</evidence>
<feature type="transmembrane region" description="Helical" evidence="1">
    <location>
        <begin position="12"/>
        <end position="29"/>
    </location>
</feature>
<sequence length="271" mass="30496">MAVLPQIQEDKWKSLRYFLGGIFFVLVLIEKSMGFDPKATTNLFPKQGFRNLGKQTTTPKFAEPTDPFQTEGFEDDLNWEEEVFNHTYPTSSPKPKPTKLVDETIPEITLPEDRFPGAGKRISAEPGYLPVYFLKFYGTGKNSQSQLVKLTREFPGGDPILFLFQELTKGPNSEEKTKGVLSALTKKIRIEPSYRLENGILHLSVSEDVNYGGSMEILKDRLDQITFTYVGNFGIQGVVLYSNGERIRSLGSDGLSLPDVLAKSQRKVILF</sequence>
<evidence type="ECO:0000313" key="3">
    <source>
        <dbReference type="EMBL" id="TGL54992.1"/>
    </source>
</evidence>
<evidence type="ECO:0000259" key="2">
    <source>
        <dbReference type="SMART" id="SM00909"/>
    </source>
</evidence>
<dbReference type="RefSeq" id="WP_135618106.1">
    <property type="nucleotide sequence ID" value="NZ_RQGG01000013.1"/>
</dbReference>
<dbReference type="EMBL" id="RQGG01000013">
    <property type="protein sequence ID" value="TGL54992.1"/>
    <property type="molecule type" value="Genomic_DNA"/>
</dbReference>
<dbReference type="Proteomes" id="UP000297609">
    <property type="component" value="Unassembled WGS sequence"/>
</dbReference>
<proteinExistence type="predicted"/>
<keyword evidence="1" id="KW-0812">Transmembrane</keyword>
<protein>
    <submittedName>
        <fullName evidence="3">Spore gernimation protein</fullName>
    </submittedName>
</protein>
<name>A0A4R9JUS2_9LEPT</name>
<gene>
    <name evidence="3" type="ORF">EHQ59_05125</name>
</gene>
<dbReference type="SMART" id="SM00909">
    <property type="entry name" value="Germane"/>
    <property type="match status" value="1"/>
</dbReference>
<accession>A0A4R9JUS2</accession>
<feature type="domain" description="GerMN" evidence="2">
    <location>
        <begin position="160"/>
        <end position="251"/>
    </location>
</feature>